<feature type="transmembrane region" description="Helical" evidence="8">
    <location>
        <begin position="111"/>
        <end position="128"/>
    </location>
</feature>
<dbReference type="PANTHER" id="PTHR23505">
    <property type="entry name" value="SPINSTER"/>
    <property type="match status" value="1"/>
</dbReference>
<dbReference type="Proteomes" id="UP001341281">
    <property type="component" value="Chromosome 02"/>
</dbReference>
<name>A0AAQ3PTP1_PASNO</name>
<dbReference type="InterPro" id="IPR011701">
    <property type="entry name" value="MFS"/>
</dbReference>
<keyword evidence="5 8" id="KW-0472">Membrane</keyword>
<dbReference type="InterPro" id="IPR020846">
    <property type="entry name" value="MFS_dom"/>
</dbReference>
<protein>
    <recommendedName>
        <fullName evidence="10">Major facilitator superfamily (MFS) profile domain-containing protein</fullName>
    </recommendedName>
</protein>
<comment type="subcellular location">
    <subcellularLocation>
        <location evidence="1">Membrane</location>
        <topology evidence="1">Multi-pass membrane protein</topology>
    </subcellularLocation>
</comment>
<evidence type="ECO:0000256" key="2">
    <source>
        <dbReference type="ARBA" id="ARBA00022448"/>
    </source>
</evidence>
<dbReference type="Gene3D" id="1.20.1250.20">
    <property type="entry name" value="MFS general substrate transporter like domains"/>
    <property type="match status" value="1"/>
</dbReference>
<feature type="transmembrane region" description="Helical" evidence="8">
    <location>
        <begin position="175"/>
        <end position="194"/>
    </location>
</feature>
<feature type="chain" id="PRO_5042963706" description="Major facilitator superfamily (MFS) profile domain-containing protein" evidence="9">
    <location>
        <begin position="32"/>
        <end position="498"/>
    </location>
</feature>
<evidence type="ECO:0000313" key="11">
    <source>
        <dbReference type="EMBL" id="WVZ56066.1"/>
    </source>
</evidence>
<evidence type="ECO:0000313" key="12">
    <source>
        <dbReference type="Proteomes" id="UP001341281"/>
    </source>
</evidence>
<dbReference type="Pfam" id="PF07690">
    <property type="entry name" value="MFS_1"/>
    <property type="match status" value="1"/>
</dbReference>
<keyword evidence="12" id="KW-1185">Reference proteome</keyword>
<sequence>MGSSSASAQRRRRQWTLALVTVAALLERADEALLPAVYKEVGEALGASPTALGSLTLCRALVQALCYPLATCAAARYDRARVVAAGAFLWALATLLVGASATFLQMALARGFNGVGLALVVPAIYSLVADYSDDATRGSAFGWVVMAQSLGHVTGNSLGVLLAATSFHGVPGWRLAFYALALVSAALATLTWLLGADPRPGGTKATATLAKLVREARDVVKVPTFQVIVAQGVAGTVPWSALSFAAMWLELLGFTHWQTTLIINLNNLANALGALFAGFVADPLAVRFPDTGRIALAQVCTASTVPLAALLLLALPDNPTAVARTPPPSSSWASPCPGAPSPPTSERVTPACRRPIFAEIVSEKARTTVYAMDRCFESVFASFASPLVGILAESVFGYQPGASGTSVEADRENAAALGKAVFAEIAVPITVCCLTYSALYWTYPADRQRAQKAALQPAAAADQDYCDCEASLVVANATAAHGLNHALLAGNRVANSEE</sequence>
<feature type="transmembrane region" description="Helical" evidence="8">
    <location>
        <begin position="293"/>
        <end position="315"/>
    </location>
</feature>
<dbReference type="EMBL" id="CP144746">
    <property type="protein sequence ID" value="WVZ56066.1"/>
    <property type="molecule type" value="Genomic_DNA"/>
</dbReference>
<keyword evidence="9" id="KW-0732">Signal</keyword>
<evidence type="ECO:0000256" key="1">
    <source>
        <dbReference type="ARBA" id="ARBA00004141"/>
    </source>
</evidence>
<reference evidence="11 12" key="1">
    <citation type="submission" date="2024-02" db="EMBL/GenBank/DDBJ databases">
        <title>High-quality chromosome-scale genome assembly of Pensacola bahiagrass (Paspalum notatum Flugge var. saurae).</title>
        <authorList>
            <person name="Vega J.M."/>
            <person name="Podio M."/>
            <person name="Orjuela J."/>
            <person name="Siena L.A."/>
            <person name="Pessino S.C."/>
            <person name="Combes M.C."/>
            <person name="Mariac C."/>
            <person name="Albertini E."/>
            <person name="Pupilli F."/>
            <person name="Ortiz J.P.A."/>
            <person name="Leblanc O."/>
        </authorList>
    </citation>
    <scope>NUCLEOTIDE SEQUENCE [LARGE SCALE GENOMIC DNA]</scope>
    <source>
        <strain evidence="11">R1</strain>
        <tissue evidence="11">Leaf</tissue>
    </source>
</reference>
<evidence type="ECO:0000256" key="4">
    <source>
        <dbReference type="ARBA" id="ARBA00022989"/>
    </source>
</evidence>
<accession>A0AAQ3PTP1</accession>
<dbReference type="PROSITE" id="PS50850">
    <property type="entry name" value="MFS"/>
    <property type="match status" value="1"/>
</dbReference>
<dbReference type="GO" id="GO:0016020">
    <property type="term" value="C:membrane"/>
    <property type="evidence" value="ECO:0007669"/>
    <property type="project" value="UniProtKB-SubCell"/>
</dbReference>
<feature type="transmembrane region" description="Helical" evidence="8">
    <location>
        <begin position="228"/>
        <end position="249"/>
    </location>
</feature>
<organism evidence="11 12">
    <name type="scientific">Paspalum notatum var. saurae</name>
    <dbReference type="NCBI Taxonomy" id="547442"/>
    <lineage>
        <taxon>Eukaryota</taxon>
        <taxon>Viridiplantae</taxon>
        <taxon>Streptophyta</taxon>
        <taxon>Embryophyta</taxon>
        <taxon>Tracheophyta</taxon>
        <taxon>Spermatophyta</taxon>
        <taxon>Magnoliopsida</taxon>
        <taxon>Liliopsida</taxon>
        <taxon>Poales</taxon>
        <taxon>Poaceae</taxon>
        <taxon>PACMAD clade</taxon>
        <taxon>Panicoideae</taxon>
        <taxon>Andropogonodae</taxon>
        <taxon>Paspaleae</taxon>
        <taxon>Paspalinae</taxon>
        <taxon>Paspalum</taxon>
    </lineage>
</organism>
<keyword evidence="3 8" id="KW-0812">Transmembrane</keyword>
<proteinExistence type="inferred from homology"/>
<dbReference type="InterPro" id="IPR044770">
    <property type="entry name" value="MFS_spinster-like"/>
</dbReference>
<gene>
    <name evidence="11" type="ORF">U9M48_006647</name>
</gene>
<dbReference type="InterPro" id="IPR036259">
    <property type="entry name" value="MFS_trans_sf"/>
</dbReference>
<feature type="transmembrane region" description="Helical" evidence="8">
    <location>
        <begin position="261"/>
        <end position="281"/>
    </location>
</feature>
<evidence type="ECO:0000259" key="10">
    <source>
        <dbReference type="PROSITE" id="PS50850"/>
    </source>
</evidence>
<evidence type="ECO:0000256" key="5">
    <source>
        <dbReference type="ARBA" id="ARBA00023136"/>
    </source>
</evidence>
<feature type="transmembrane region" description="Helical" evidence="8">
    <location>
        <begin position="140"/>
        <end position="163"/>
    </location>
</feature>
<dbReference type="PANTHER" id="PTHR23505:SF59">
    <property type="entry name" value="MAJOR FACILITATOR SUPERFAMILY PROTEIN"/>
    <property type="match status" value="1"/>
</dbReference>
<comment type="similarity">
    <text evidence="6">Belongs to the major facilitator superfamily. Spinster (TC 2.A.1.49) family.</text>
</comment>
<feature type="domain" description="Major facilitator superfamily (MFS) profile" evidence="10">
    <location>
        <begin position="16"/>
        <end position="450"/>
    </location>
</feature>
<dbReference type="SUPFAM" id="SSF103473">
    <property type="entry name" value="MFS general substrate transporter"/>
    <property type="match status" value="1"/>
</dbReference>
<feature type="signal peptide" evidence="9">
    <location>
        <begin position="1"/>
        <end position="31"/>
    </location>
</feature>
<evidence type="ECO:0000256" key="7">
    <source>
        <dbReference type="SAM" id="MobiDB-lite"/>
    </source>
</evidence>
<evidence type="ECO:0000256" key="3">
    <source>
        <dbReference type="ARBA" id="ARBA00022692"/>
    </source>
</evidence>
<evidence type="ECO:0000256" key="8">
    <source>
        <dbReference type="SAM" id="Phobius"/>
    </source>
</evidence>
<evidence type="ECO:0000256" key="6">
    <source>
        <dbReference type="ARBA" id="ARBA00024338"/>
    </source>
</evidence>
<keyword evidence="2" id="KW-0813">Transport</keyword>
<feature type="region of interest" description="Disordered" evidence="7">
    <location>
        <begin position="324"/>
        <end position="347"/>
    </location>
</feature>
<evidence type="ECO:0000256" key="9">
    <source>
        <dbReference type="SAM" id="SignalP"/>
    </source>
</evidence>
<feature type="transmembrane region" description="Helical" evidence="8">
    <location>
        <begin position="83"/>
        <end position="104"/>
    </location>
</feature>
<dbReference type="AlphaFoldDB" id="A0AAQ3PTP1"/>
<dbReference type="GO" id="GO:0022857">
    <property type="term" value="F:transmembrane transporter activity"/>
    <property type="evidence" value="ECO:0007669"/>
    <property type="project" value="InterPro"/>
</dbReference>
<keyword evidence="4 8" id="KW-1133">Transmembrane helix</keyword>